<evidence type="ECO:0000256" key="8">
    <source>
        <dbReference type="ARBA" id="ARBA00047306"/>
    </source>
</evidence>
<dbReference type="InterPro" id="IPR029063">
    <property type="entry name" value="SAM-dependent_MTases_sf"/>
</dbReference>
<comment type="catalytic activity">
    <reaction evidence="9">
        <text>N-terminal L-prolyl-L-prolyl-L-lysyl-[protein] + 2 S-adenosyl-L-methionine = N-terminal N,N-dimethyl-L-prolyl-L-prolyl-L-lysyl-[protein] + 2 S-adenosyl-L-homocysteine + 2 H(+)</text>
        <dbReference type="Rhea" id="RHEA:54736"/>
        <dbReference type="Rhea" id="RHEA-COMP:13787"/>
        <dbReference type="Rhea" id="RHEA-COMP:13974"/>
        <dbReference type="ChEBI" id="CHEBI:15378"/>
        <dbReference type="ChEBI" id="CHEBI:57856"/>
        <dbReference type="ChEBI" id="CHEBI:59789"/>
        <dbReference type="ChEBI" id="CHEBI:138059"/>
        <dbReference type="ChEBI" id="CHEBI:138318"/>
        <dbReference type="EC" id="2.1.1.244"/>
    </reaction>
</comment>
<comment type="catalytic activity">
    <reaction evidence="8">
        <text>N-terminal L-seryl-L-prolyl-L-lysyl-[protein] + 3 S-adenosyl-L-methionine = N-terminal N,N,N-trimethyl-L-seryl-L-prolyl-L-lysyl-[protein] + 3 S-adenosyl-L-homocysteine + 3 H(+)</text>
        <dbReference type="Rhea" id="RHEA:54724"/>
        <dbReference type="Rhea" id="RHEA-COMP:13789"/>
        <dbReference type="Rhea" id="RHEA-COMP:13973"/>
        <dbReference type="ChEBI" id="CHEBI:15378"/>
        <dbReference type="ChEBI" id="CHEBI:57856"/>
        <dbReference type="ChEBI" id="CHEBI:59789"/>
        <dbReference type="ChEBI" id="CHEBI:138061"/>
        <dbReference type="ChEBI" id="CHEBI:138317"/>
        <dbReference type="EC" id="2.1.1.244"/>
    </reaction>
</comment>
<organism evidence="11">
    <name type="scientific">Cyprideis torosa</name>
    <dbReference type="NCBI Taxonomy" id="163714"/>
    <lineage>
        <taxon>Eukaryota</taxon>
        <taxon>Metazoa</taxon>
        <taxon>Ecdysozoa</taxon>
        <taxon>Arthropoda</taxon>
        <taxon>Crustacea</taxon>
        <taxon>Oligostraca</taxon>
        <taxon>Ostracoda</taxon>
        <taxon>Podocopa</taxon>
        <taxon>Podocopida</taxon>
        <taxon>Cytherocopina</taxon>
        <taxon>Cytheroidea</taxon>
        <taxon>Cytherideidae</taxon>
        <taxon>Cyprideis</taxon>
    </lineage>
</organism>
<dbReference type="SUPFAM" id="SSF53335">
    <property type="entry name" value="S-adenosyl-L-methionine-dependent methyltransferases"/>
    <property type="match status" value="1"/>
</dbReference>
<dbReference type="EMBL" id="OB660183">
    <property type="protein sequence ID" value="CAD7223322.1"/>
    <property type="molecule type" value="Genomic_DNA"/>
</dbReference>
<evidence type="ECO:0000256" key="5">
    <source>
        <dbReference type="ARBA" id="ARBA00039112"/>
    </source>
</evidence>
<dbReference type="EC" id="2.1.1.244" evidence="5"/>
<evidence type="ECO:0000256" key="10">
    <source>
        <dbReference type="ARBA" id="ARBA00048167"/>
    </source>
</evidence>
<name>A0A7R8W1Z0_9CRUS</name>
<dbReference type="PANTHER" id="PTHR12753:SF0">
    <property type="entry name" value="ALPHA N-TERMINAL PROTEIN METHYLTRANSFERASE 1"/>
    <property type="match status" value="1"/>
</dbReference>
<protein>
    <recommendedName>
        <fullName evidence="6">Alpha N-terminal protein methyltransferase 1</fullName>
        <ecNumber evidence="5">2.1.1.244</ecNumber>
    </recommendedName>
    <alternativeName>
        <fullName evidence="7">X-Pro-Lys N-terminal protein methyltransferase 1</fullName>
    </alternativeName>
</protein>
<dbReference type="GO" id="GO:0032259">
    <property type="term" value="P:methylation"/>
    <property type="evidence" value="ECO:0007669"/>
    <property type="project" value="UniProtKB-KW"/>
</dbReference>
<dbReference type="Pfam" id="PF05891">
    <property type="entry name" value="Methyltransf_PK"/>
    <property type="match status" value="1"/>
</dbReference>
<dbReference type="FunFam" id="3.40.50.150:FF:000025">
    <property type="entry name" value="N-terminal Xaa-Pro-Lys N-methyltransferase 1"/>
    <property type="match status" value="1"/>
</dbReference>
<evidence type="ECO:0000256" key="3">
    <source>
        <dbReference type="ARBA" id="ARBA00022679"/>
    </source>
</evidence>
<gene>
    <name evidence="11" type="ORF">CTOB1V02_LOCUS1312</name>
</gene>
<dbReference type="GO" id="GO:0005737">
    <property type="term" value="C:cytoplasm"/>
    <property type="evidence" value="ECO:0007669"/>
    <property type="project" value="TreeGrafter"/>
</dbReference>
<dbReference type="GO" id="GO:0071885">
    <property type="term" value="F:N-terminal protein N-methyltransferase activity"/>
    <property type="evidence" value="ECO:0007669"/>
    <property type="project" value="UniProtKB-EC"/>
</dbReference>
<keyword evidence="3" id="KW-0808">Transferase</keyword>
<accession>A0A7R8W1Z0</accession>
<feature type="non-terminal residue" evidence="11">
    <location>
        <position position="227"/>
    </location>
</feature>
<evidence type="ECO:0000256" key="1">
    <source>
        <dbReference type="ARBA" id="ARBA00009059"/>
    </source>
</evidence>
<evidence type="ECO:0000256" key="7">
    <source>
        <dbReference type="ARBA" id="ARBA00043129"/>
    </source>
</evidence>
<evidence type="ECO:0000256" key="9">
    <source>
        <dbReference type="ARBA" id="ARBA00047885"/>
    </source>
</evidence>
<dbReference type="Gene3D" id="3.40.50.150">
    <property type="entry name" value="Vaccinia Virus protein VP39"/>
    <property type="match status" value="1"/>
</dbReference>
<dbReference type="PIRSF" id="PIRSF016958">
    <property type="entry name" value="DUF858_MeTrfase_lik"/>
    <property type="match status" value="1"/>
</dbReference>
<dbReference type="InterPro" id="IPR008576">
    <property type="entry name" value="MeTrfase_NTM1"/>
</dbReference>
<evidence type="ECO:0000256" key="6">
    <source>
        <dbReference type="ARBA" id="ARBA00039449"/>
    </source>
</evidence>
<evidence type="ECO:0000256" key="4">
    <source>
        <dbReference type="ARBA" id="ARBA00022691"/>
    </source>
</evidence>
<dbReference type="OrthoDB" id="1298661at2759"/>
<evidence type="ECO:0000256" key="2">
    <source>
        <dbReference type="ARBA" id="ARBA00022603"/>
    </source>
</evidence>
<sequence>GSTRLDFNDKISYENAQEYWRKQPPTVDGMLGGFGTVSRVDLWGSERFLKALLKKSPTPKRERCCDCGAGIGRISRNLLYRFFDSVDLVEPNPVFLDEGSRALREKKKLGQTHCVGLQEFQPPPDSYDLIWIQWVSSQLRDQDFRKCLQRCSAALRTAGYIIVKENVTSDGAVDFDPQDSSITRPFADFKKLFKEAGLDVVKEQKQLKFPSHLYPVYMWALRPKQPS</sequence>
<reference evidence="11" key="1">
    <citation type="submission" date="2020-11" db="EMBL/GenBank/DDBJ databases">
        <authorList>
            <person name="Tran Van P."/>
        </authorList>
    </citation>
    <scope>NUCLEOTIDE SEQUENCE</scope>
</reference>
<keyword evidence="4" id="KW-0949">S-adenosyl-L-methionine</keyword>
<dbReference type="PANTHER" id="PTHR12753">
    <property type="entry name" value="AD-003 - RELATED"/>
    <property type="match status" value="1"/>
</dbReference>
<dbReference type="AlphaFoldDB" id="A0A7R8W1Z0"/>
<proteinExistence type="inferred from homology"/>
<comment type="catalytic activity">
    <reaction evidence="10">
        <text>N-terminal L-alanyl-L-prolyl-L-lysyl-[protein] + 3 S-adenosyl-L-methionine = N-terminal N,N,N-trimethyl-L-alanyl-L-prolyl-L-lysyl-[protein] + 3 S-adenosyl-L-homocysteine + 3 H(+)</text>
        <dbReference type="Rhea" id="RHEA:54712"/>
        <dbReference type="Rhea" id="RHEA-COMP:13785"/>
        <dbReference type="Rhea" id="RHEA-COMP:13971"/>
        <dbReference type="ChEBI" id="CHEBI:15378"/>
        <dbReference type="ChEBI" id="CHEBI:57856"/>
        <dbReference type="ChEBI" id="CHEBI:59789"/>
        <dbReference type="ChEBI" id="CHEBI:138057"/>
        <dbReference type="ChEBI" id="CHEBI:138315"/>
        <dbReference type="EC" id="2.1.1.244"/>
    </reaction>
</comment>
<evidence type="ECO:0000313" key="11">
    <source>
        <dbReference type="EMBL" id="CAD7223322.1"/>
    </source>
</evidence>
<keyword evidence="2" id="KW-0489">Methyltransferase</keyword>
<dbReference type="CDD" id="cd02440">
    <property type="entry name" value="AdoMet_MTases"/>
    <property type="match status" value="1"/>
</dbReference>
<comment type="similarity">
    <text evidence="1">Belongs to the methyltransferase superfamily. NTM1 family.</text>
</comment>